<dbReference type="OrthoDB" id="9794400at2"/>
<dbReference type="RefSeq" id="WP_073485979.1">
    <property type="nucleotide sequence ID" value="NZ_FQVN01000006.1"/>
</dbReference>
<dbReference type="GO" id="GO:0008173">
    <property type="term" value="F:RNA methyltransferase activity"/>
    <property type="evidence" value="ECO:0007669"/>
    <property type="project" value="InterPro"/>
</dbReference>
<name>A0A1M5HII2_STRHI</name>
<dbReference type="Gene3D" id="3.40.1280.10">
    <property type="match status" value="1"/>
</dbReference>
<comment type="similarity">
    <text evidence="1">Belongs to the class IV-like SAM-binding methyltransferase superfamily. RNA methyltransferase TrmH family.</text>
</comment>
<dbReference type="InterPro" id="IPR029026">
    <property type="entry name" value="tRNA_m1G_MTases_N"/>
</dbReference>
<dbReference type="GO" id="GO:0005737">
    <property type="term" value="C:cytoplasm"/>
    <property type="evidence" value="ECO:0007669"/>
    <property type="project" value="UniProtKB-ARBA"/>
</dbReference>
<dbReference type="GO" id="GO:0006396">
    <property type="term" value="P:RNA processing"/>
    <property type="evidence" value="ECO:0007669"/>
    <property type="project" value="InterPro"/>
</dbReference>
<evidence type="ECO:0000313" key="7">
    <source>
        <dbReference type="Proteomes" id="UP000184501"/>
    </source>
</evidence>
<dbReference type="EMBL" id="FQVN01000006">
    <property type="protein sequence ID" value="SHG15784.1"/>
    <property type="molecule type" value="Genomic_DNA"/>
</dbReference>
<dbReference type="PANTHER" id="PTHR43191:SF2">
    <property type="entry name" value="RRNA METHYLTRANSFERASE 3, MITOCHONDRIAL"/>
    <property type="match status" value="1"/>
</dbReference>
<dbReference type="Proteomes" id="UP000184501">
    <property type="component" value="Unassembled WGS sequence"/>
</dbReference>
<dbReference type="CDD" id="cd18095">
    <property type="entry name" value="SpoU-like_rRNA-MTase"/>
    <property type="match status" value="1"/>
</dbReference>
<feature type="compositionally biased region" description="Basic and acidic residues" evidence="4">
    <location>
        <begin position="1"/>
        <end position="13"/>
    </location>
</feature>
<keyword evidence="7" id="KW-1185">Reference proteome</keyword>
<evidence type="ECO:0000259" key="5">
    <source>
        <dbReference type="SMART" id="SM00967"/>
    </source>
</evidence>
<gene>
    <name evidence="6" type="ORF">SAMN05444320_106577</name>
</gene>
<feature type="domain" description="RNA 2-O ribose methyltransferase substrate binding" evidence="5">
    <location>
        <begin position="45"/>
        <end position="123"/>
    </location>
</feature>
<accession>A0A1M5HII2</accession>
<protein>
    <submittedName>
        <fullName evidence="6">RNA methyltransferase, TrmH family</fullName>
    </submittedName>
</protein>
<dbReference type="Pfam" id="PF00588">
    <property type="entry name" value="SpoU_methylase"/>
    <property type="match status" value="1"/>
</dbReference>
<dbReference type="Gene3D" id="3.30.1330.30">
    <property type="match status" value="1"/>
</dbReference>
<dbReference type="InterPro" id="IPR029028">
    <property type="entry name" value="Alpha/beta_knot_MTases"/>
</dbReference>
<dbReference type="InterPro" id="IPR013123">
    <property type="entry name" value="SpoU_subst-bd"/>
</dbReference>
<reference evidence="6 7" key="1">
    <citation type="submission" date="2016-11" db="EMBL/GenBank/DDBJ databases">
        <authorList>
            <person name="Jaros S."/>
            <person name="Januszkiewicz K."/>
            <person name="Wedrychowicz H."/>
        </authorList>
    </citation>
    <scope>NUCLEOTIDE SEQUENCE [LARGE SCALE GENOMIC DNA]</scope>
    <source>
        <strain evidence="6 7">DSM 44523</strain>
    </source>
</reference>
<dbReference type="GO" id="GO:0003723">
    <property type="term" value="F:RNA binding"/>
    <property type="evidence" value="ECO:0007669"/>
    <property type="project" value="InterPro"/>
</dbReference>
<keyword evidence="2 6" id="KW-0489">Methyltransferase</keyword>
<dbReference type="PANTHER" id="PTHR43191">
    <property type="entry name" value="RRNA METHYLTRANSFERASE 3"/>
    <property type="match status" value="1"/>
</dbReference>
<evidence type="ECO:0000256" key="3">
    <source>
        <dbReference type="ARBA" id="ARBA00022679"/>
    </source>
</evidence>
<evidence type="ECO:0000313" key="6">
    <source>
        <dbReference type="EMBL" id="SHG15784.1"/>
    </source>
</evidence>
<evidence type="ECO:0000256" key="2">
    <source>
        <dbReference type="ARBA" id="ARBA00022603"/>
    </source>
</evidence>
<evidence type="ECO:0000256" key="1">
    <source>
        <dbReference type="ARBA" id="ARBA00007228"/>
    </source>
</evidence>
<dbReference type="AlphaFoldDB" id="A0A1M5HII2"/>
<dbReference type="Pfam" id="PF08032">
    <property type="entry name" value="SpoU_sub_bind"/>
    <property type="match status" value="1"/>
</dbReference>
<dbReference type="SMART" id="SM00967">
    <property type="entry name" value="SpoU_sub_bind"/>
    <property type="match status" value="1"/>
</dbReference>
<feature type="region of interest" description="Disordered" evidence="4">
    <location>
        <begin position="1"/>
        <end position="23"/>
    </location>
</feature>
<dbReference type="SUPFAM" id="SSF75217">
    <property type="entry name" value="alpha/beta knot"/>
    <property type="match status" value="1"/>
</dbReference>
<dbReference type="InterPro" id="IPR051259">
    <property type="entry name" value="rRNA_Methyltransferase"/>
</dbReference>
<dbReference type="InterPro" id="IPR001537">
    <property type="entry name" value="SpoU_MeTrfase"/>
</dbReference>
<sequence length="287" mass="29766">MRPELSRDQRAGRPGDAPFTERTPRVVAARHLTRRAGRDRAERFLAEGAQAVREALAWAGAGRGRVHELFATDEAAGRHPELLTAARQAGVPVSTVTERAAAGLSETVTPQGLVAVCDPVDVRLATALAGQPRLVAVLVGVSDPGNAGTVLRVADAAGADAVIFAGDAVDPHNGKCVRATTGSLFHLPVARGREVDAVFDACRAAGLRLVAADGHAETDLDAAEEFGDLVRPTAWVFGSEAHGLPGEVLAAVDEAVRVPLYGAAESLNLATAAAVCLYTSARAQRRG</sequence>
<organism evidence="6 7">
    <name type="scientific">Streptoalloteichus hindustanus</name>
    <dbReference type="NCBI Taxonomy" id="2017"/>
    <lineage>
        <taxon>Bacteria</taxon>
        <taxon>Bacillati</taxon>
        <taxon>Actinomycetota</taxon>
        <taxon>Actinomycetes</taxon>
        <taxon>Pseudonocardiales</taxon>
        <taxon>Pseudonocardiaceae</taxon>
        <taxon>Streptoalloteichus</taxon>
    </lineage>
</organism>
<dbReference type="STRING" id="2017.SAMN05444320_106577"/>
<proteinExistence type="inferred from homology"/>
<dbReference type="GO" id="GO:0032259">
    <property type="term" value="P:methylation"/>
    <property type="evidence" value="ECO:0007669"/>
    <property type="project" value="UniProtKB-KW"/>
</dbReference>
<evidence type="ECO:0000256" key="4">
    <source>
        <dbReference type="SAM" id="MobiDB-lite"/>
    </source>
</evidence>
<keyword evidence="3 6" id="KW-0808">Transferase</keyword>
<dbReference type="InterPro" id="IPR029064">
    <property type="entry name" value="Ribosomal_eL30-like_sf"/>
</dbReference>
<dbReference type="SUPFAM" id="SSF55315">
    <property type="entry name" value="L30e-like"/>
    <property type="match status" value="1"/>
</dbReference>